<evidence type="ECO:0000259" key="5">
    <source>
        <dbReference type="PROSITE" id="PS51462"/>
    </source>
</evidence>
<dbReference type="PANTHER" id="PTHR43046">
    <property type="entry name" value="GDP-MANNOSE MANNOSYL HYDROLASE"/>
    <property type="match status" value="1"/>
</dbReference>
<comment type="similarity">
    <text evidence="2 4">Belongs to the Nudix hydrolase family.</text>
</comment>
<evidence type="ECO:0000256" key="3">
    <source>
        <dbReference type="ARBA" id="ARBA00022801"/>
    </source>
</evidence>
<dbReference type="InterPro" id="IPR020476">
    <property type="entry name" value="Nudix_hydrolase"/>
</dbReference>
<dbReference type="SUPFAM" id="SSF55811">
    <property type="entry name" value="Nudix"/>
    <property type="match status" value="1"/>
</dbReference>
<sequence length="137" mass="14917">MGGFVRIRSAAVAILDGRLLVVSRQKAGRHYLVLPGGGVEDGETLRAACRRELLEETGLRGEIGEFIDVPVDPHAPVAYFAVAVDSRAVSLGGPELDRMSPRNRYEPTWVPVEALGTIPLVPTSAVLAVETYLRRRR</sequence>
<dbReference type="PRINTS" id="PR00502">
    <property type="entry name" value="NUDIXFAMILY"/>
</dbReference>
<dbReference type="AlphaFoldDB" id="A0A2M9CJJ5"/>
<reference evidence="6 7" key="1">
    <citation type="submission" date="2017-11" db="EMBL/GenBank/DDBJ databases">
        <title>Genomic Encyclopedia of Archaeal and Bacterial Type Strains, Phase II (KMG-II): From Individual Species to Whole Genera.</title>
        <authorList>
            <person name="Goeker M."/>
        </authorList>
    </citation>
    <scope>NUCLEOTIDE SEQUENCE [LARGE SCALE GENOMIC DNA]</scope>
    <source>
        <strain evidence="6 7">DSM 27393</strain>
    </source>
</reference>
<dbReference type="Pfam" id="PF00293">
    <property type="entry name" value="NUDIX"/>
    <property type="match status" value="1"/>
</dbReference>
<gene>
    <name evidence="6" type="ORF">CLV46_1644</name>
</gene>
<dbReference type="PROSITE" id="PS00893">
    <property type="entry name" value="NUDIX_BOX"/>
    <property type="match status" value="1"/>
</dbReference>
<keyword evidence="7" id="KW-1185">Reference proteome</keyword>
<name>A0A2M9CJJ5_9MICO</name>
<dbReference type="Gene3D" id="3.90.79.10">
    <property type="entry name" value="Nucleoside Triphosphate Pyrophosphohydrolase"/>
    <property type="match status" value="1"/>
</dbReference>
<dbReference type="InterPro" id="IPR000086">
    <property type="entry name" value="NUDIX_hydrolase_dom"/>
</dbReference>
<evidence type="ECO:0000256" key="4">
    <source>
        <dbReference type="RuleBase" id="RU003476"/>
    </source>
</evidence>
<protein>
    <submittedName>
        <fullName evidence="6">ADP-ribose pyrophosphatase YjhB (NUDIX family)</fullName>
    </submittedName>
</protein>
<comment type="caution">
    <text evidence="6">The sequence shown here is derived from an EMBL/GenBank/DDBJ whole genome shotgun (WGS) entry which is preliminary data.</text>
</comment>
<comment type="cofactor">
    <cofactor evidence="1">
        <name>Mg(2+)</name>
        <dbReference type="ChEBI" id="CHEBI:18420"/>
    </cofactor>
</comment>
<feature type="domain" description="Nudix hydrolase" evidence="5">
    <location>
        <begin position="1"/>
        <end position="133"/>
    </location>
</feature>
<evidence type="ECO:0000256" key="2">
    <source>
        <dbReference type="ARBA" id="ARBA00005582"/>
    </source>
</evidence>
<evidence type="ECO:0000313" key="6">
    <source>
        <dbReference type="EMBL" id="PJJ72081.1"/>
    </source>
</evidence>
<proteinExistence type="inferred from homology"/>
<dbReference type="Proteomes" id="UP000228758">
    <property type="component" value="Unassembled WGS sequence"/>
</dbReference>
<organism evidence="6 7">
    <name type="scientific">Diaminobutyricimonas aerilata</name>
    <dbReference type="NCBI Taxonomy" id="1162967"/>
    <lineage>
        <taxon>Bacteria</taxon>
        <taxon>Bacillati</taxon>
        <taxon>Actinomycetota</taxon>
        <taxon>Actinomycetes</taxon>
        <taxon>Micrococcales</taxon>
        <taxon>Microbacteriaceae</taxon>
        <taxon>Diaminobutyricimonas</taxon>
    </lineage>
</organism>
<dbReference type="PROSITE" id="PS51462">
    <property type="entry name" value="NUDIX"/>
    <property type="match status" value="1"/>
</dbReference>
<accession>A0A2M9CJJ5</accession>
<dbReference type="EMBL" id="PGFF01000001">
    <property type="protein sequence ID" value="PJJ72081.1"/>
    <property type="molecule type" value="Genomic_DNA"/>
</dbReference>
<keyword evidence="3 4" id="KW-0378">Hydrolase</keyword>
<dbReference type="InterPro" id="IPR020084">
    <property type="entry name" value="NUDIX_hydrolase_CS"/>
</dbReference>
<dbReference type="InterPro" id="IPR015797">
    <property type="entry name" value="NUDIX_hydrolase-like_dom_sf"/>
</dbReference>
<dbReference type="PANTHER" id="PTHR43046:SF14">
    <property type="entry name" value="MUTT_NUDIX FAMILY PROTEIN"/>
    <property type="match status" value="1"/>
</dbReference>
<evidence type="ECO:0000313" key="7">
    <source>
        <dbReference type="Proteomes" id="UP000228758"/>
    </source>
</evidence>
<evidence type="ECO:0000256" key="1">
    <source>
        <dbReference type="ARBA" id="ARBA00001946"/>
    </source>
</evidence>
<dbReference type="GO" id="GO:0016787">
    <property type="term" value="F:hydrolase activity"/>
    <property type="evidence" value="ECO:0007669"/>
    <property type="project" value="UniProtKB-KW"/>
</dbReference>